<protein>
    <submittedName>
        <fullName evidence="3">Uncharacterized protein</fullName>
    </submittedName>
</protein>
<dbReference type="Pfam" id="PF20538">
    <property type="entry name" value="DUF6753"/>
    <property type="match status" value="1"/>
</dbReference>
<proteinExistence type="predicted"/>
<keyword evidence="2" id="KW-1133">Transmembrane helix</keyword>
<organism evidence="3 4">
    <name type="scientific">Merismopedia glauca CCAP 1448/3</name>
    <dbReference type="NCBI Taxonomy" id="1296344"/>
    <lineage>
        <taxon>Bacteria</taxon>
        <taxon>Bacillati</taxon>
        <taxon>Cyanobacteriota</taxon>
        <taxon>Cyanophyceae</taxon>
        <taxon>Synechococcales</taxon>
        <taxon>Merismopediaceae</taxon>
        <taxon>Merismopedia</taxon>
    </lineage>
</organism>
<reference evidence="3 4" key="2">
    <citation type="submission" date="2018-03" db="EMBL/GenBank/DDBJ databases">
        <title>The ancient ancestry and fast evolution of plastids.</title>
        <authorList>
            <person name="Moore K.R."/>
            <person name="Magnabosco C."/>
            <person name="Momper L."/>
            <person name="Gold D.A."/>
            <person name="Bosak T."/>
            <person name="Fournier G.P."/>
        </authorList>
    </citation>
    <scope>NUCLEOTIDE SEQUENCE [LARGE SCALE GENOMIC DNA]</scope>
    <source>
        <strain evidence="3 4">CCAP 1448/3</strain>
    </source>
</reference>
<dbReference type="RefSeq" id="WP_106288480.1">
    <property type="nucleotide sequence ID" value="NZ_CAWNTC010000016.1"/>
</dbReference>
<sequence length="279" mass="31562">MKRLSQKTKDLLDTCLSAESPSVKAKVYEIIALSDLDPSDPMFLVLALTGQMRVLLEAAPADLERLLSEWKSQSSNSLEEIERAIEKVKRTQQQQADTMKQTLDVVSSDCVRDIKEVGMAAVSAISEANRETLKQAQDAVVEARRLKDEVLSARRAVDEDLKKQQEEFADLSEKIEVSKQGMERGSAQMHRAYVGIKNLQKNIVWLEFANWFSPLTALLIAFLVGAGCGWWAMWLKYNDDANVLGRNLVQWNLDRVLKCQEDDNPKCTIWIVPPQPKKK</sequence>
<keyword evidence="2" id="KW-0812">Transmembrane</keyword>
<accession>A0A2T1C4D8</accession>
<evidence type="ECO:0000256" key="1">
    <source>
        <dbReference type="SAM" id="Coils"/>
    </source>
</evidence>
<keyword evidence="2" id="KW-0472">Membrane</keyword>
<dbReference type="OrthoDB" id="581947at2"/>
<evidence type="ECO:0000256" key="2">
    <source>
        <dbReference type="SAM" id="Phobius"/>
    </source>
</evidence>
<evidence type="ECO:0000313" key="4">
    <source>
        <dbReference type="Proteomes" id="UP000238762"/>
    </source>
</evidence>
<dbReference type="EMBL" id="PVWJ01000040">
    <property type="protein sequence ID" value="PSB03111.1"/>
    <property type="molecule type" value="Genomic_DNA"/>
</dbReference>
<feature type="coiled-coil region" evidence="1">
    <location>
        <begin position="129"/>
        <end position="181"/>
    </location>
</feature>
<feature type="coiled-coil region" evidence="1">
    <location>
        <begin position="71"/>
        <end position="101"/>
    </location>
</feature>
<gene>
    <name evidence="3" type="ORF">C7B64_09865</name>
</gene>
<keyword evidence="1" id="KW-0175">Coiled coil</keyword>
<comment type="caution">
    <text evidence="3">The sequence shown here is derived from an EMBL/GenBank/DDBJ whole genome shotgun (WGS) entry which is preliminary data.</text>
</comment>
<dbReference type="Proteomes" id="UP000238762">
    <property type="component" value="Unassembled WGS sequence"/>
</dbReference>
<dbReference type="InterPro" id="IPR046641">
    <property type="entry name" value="DUF6753"/>
</dbReference>
<feature type="transmembrane region" description="Helical" evidence="2">
    <location>
        <begin position="211"/>
        <end position="233"/>
    </location>
</feature>
<name>A0A2T1C4D8_9CYAN</name>
<reference evidence="3 4" key="1">
    <citation type="submission" date="2018-02" db="EMBL/GenBank/DDBJ databases">
        <authorList>
            <person name="Cohen D.B."/>
            <person name="Kent A.D."/>
        </authorList>
    </citation>
    <scope>NUCLEOTIDE SEQUENCE [LARGE SCALE GENOMIC DNA]</scope>
    <source>
        <strain evidence="3 4">CCAP 1448/3</strain>
    </source>
</reference>
<evidence type="ECO:0000313" key="3">
    <source>
        <dbReference type="EMBL" id="PSB03111.1"/>
    </source>
</evidence>
<keyword evidence="4" id="KW-1185">Reference proteome</keyword>
<dbReference type="AlphaFoldDB" id="A0A2T1C4D8"/>